<feature type="domain" description="RRM" evidence="6">
    <location>
        <begin position="8"/>
        <end position="87"/>
    </location>
</feature>
<dbReference type="Pfam" id="PF00076">
    <property type="entry name" value="RRM_1"/>
    <property type="match status" value="1"/>
</dbReference>
<evidence type="ECO:0000256" key="1">
    <source>
        <dbReference type="ARBA" id="ARBA00004642"/>
    </source>
</evidence>
<proteinExistence type="predicted"/>
<dbReference type="STRING" id="88036.D8SF58"/>
<feature type="compositionally biased region" description="Polar residues" evidence="5">
    <location>
        <begin position="101"/>
        <end position="114"/>
    </location>
</feature>
<dbReference type="SUPFAM" id="SSF50969">
    <property type="entry name" value="YVTN repeat-like/Quinoprotein amine dehydrogenase"/>
    <property type="match status" value="1"/>
</dbReference>
<dbReference type="InterPro" id="IPR052285">
    <property type="entry name" value="NEXT_complex_subunit"/>
</dbReference>
<dbReference type="KEGG" id="smo:SELMODRAFT_421400"/>
<sequence length="431" mass="48984">MPGGNVDATLYVSNLDDRVDERVLYDIMVQAGPLVEVYIPRDKETKRHRGYGFAEYESEESASYALRLFSGLVTLHNRPVNFAFSGGAKKVPQQQQQQQQSSLFDPTLDQTPPSSKFERFLSASSSSDRDPKVIMESSSSFIVLNSSDEPGLFVFNTNKEEWSEWPMCHTHNQSELSCPCSRLLCFTNGSGIHVHHTQTNQREELANITGCIREGYFNIWHCSLSPDNQSLEQVVYNEAKREVILYDSGDGALEAHKSKLDSKELELLSDVCLDRNNNKAYLLYCCGELATYDLESHELSFYKLEILESYVSDASLDLNTSVVACKNNAFMVGYLLVECDEYDHVGIWKLDMEGKRWELVSKVPHSDGYVEDEEGNGSYDEDVIAYRITRCCSNGVDKIWIAIDKCEFMWMYSVDADTWRKLPSYSQAKKA</sequence>
<dbReference type="SMART" id="SM00360">
    <property type="entry name" value="RRM"/>
    <property type="match status" value="1"/>
</dbReference>
<dbReference type="InterPro" id="IPR035979">
    <property type="entry name" value="RBD_domain_sf"/>
</dbReference>
<dbReference type="Proteomes" id="UP000001514">
    <property type="component" value="Unassembled WGS sequence"/>
</dbReference>
<evidence type="ECO:0000259" key="6">
    <source>
        <dbReference type="PROSITE" id="PS50102"/>
    </source>
</evidence>
<dbReference type="InterPro" id="IPR011044">
    <property type="entry name" value="Quino_amine_DH_bsu"/>
</dbReference>
<dbReference type="PANTHER" id="PTHR13798:SF11">
    <property type="entry name" value="RNA-BINDING PROTEIN 7-RELATED"/>
    <property type="match status" value="1"/>
</dbReference>
<evidence type="ECO:0000313" key="8">
    <source>
        <dbReference type="Proteomes" id="UP000001514"/>
    </source>
</evidence>
<name>D8SF58_SELML</name>
<keyword evidence="3" id="KW-0539">Nucleus</keyword>
<evidence type="ECO:0000256" key="5">
    <source>
        <dbReference type="SAM" id="MobiDB-lite"/>
    </source>
</evidence>
<comment type="subcellular location">
    <subcellularLocation>
        <location evidence="1">Nucleus</location>
        <location evidence="1">Nucleoplasm</location>
    </subcellularLocation>
</comment>
<dbReference type="AlphaFoldDB" id="D8SF58"/>
<dbReference type="eggNOG" id="KOG0131">
    <property type="taxonomic scope" value="Eukaryota"/>
</dbReference>
<feature type="region of interest" description="Disordered" evidence="5">
    <location>
        <begin position="87"/>
        <end position="116"/>
    </location>
</feature>
<dbReference type="EMBL" id="GL377616">
    <property type="protein sequence ID" value="EFJ16985.1"/>
    <property type="molecule type" value="Genomic_DNA"/>
</dbReference>
<dbReference type="PANTHER" id="PTHR13798">
    <property type="entry name" value="RNA BINDING MOTIF RBM PROTEIN -RELATED"/>
    <property type="match status" value="1"/>
</dbReference>
<gene>
    <name evidence="7" type="ORF">SELMODRAFT_421400</name>
</gene>
<evidence type="ECO:0000256" key="3">
    <source>
        <dbReference type="ARBA" id="ARBA00023242"/>
    </source>
</evidence>
<dbReference type="Gene3D" id="3.30.70.330">
    <property type="match status" value="1"/>
</dbReference>
<dbReference type="GO" id="GO:0003723">
    <property type="term" value="F:RNA binding"/>
    <property type="evidence" value="ECO:0007669"/>
    <property type="project" value="UniProtKB-UniRule"/>
</dbReference>
<accession>D8SF58</accession>
<dbReference type="InterPro" id="IPR012677">
    <property type="entry name" value="Nucleotide-bd_a/b_plait_sf"/>
</dbReference>
<reference evidence="7 8" key="1">
    <citation type="journal article" date="2011" name="Science">
        <title>The Selaginella genome identifies genetic changes associated with the evolution of vascular plants.</title>
        <authorList>
            <person name="Banks J.A."/>
            <person name="Nishiyama T."/>
            <person name="Hasebe M."/>
            <person name="Bowman J.L."/>
            <person name="Gribskov M."/>
            <person name="dePamphilis C."/>
            <person name="Albert V.A."/>
            <person name="Aono N."/>
            <person name="Aoyama T."/>
            <person name="Ambrose B.A."/>
            <person name="Ashton N.W."/>
            <person name="Axtell M.J."/>
            <person name="Barker E."/>
            <person name="Barker M.S."/>
            <person name="Bennetzen J.L."/>
            <person name="Bonawitz N.D."/>
            <person name="Chapple C."/>
            <person name="Cheng C."/>
            <person name="Correa L.G."/>
            <person name="Dacre M."/>
            <person name="DeBarry J."/>
            <person name="Dreyer I."/>
            <person name="Elias M."/>
            <person name="Engstrom E.M."/>
            <person name="Estelle M."/>
            <person name="Feng L."/>
            <person name="Finet C."/>
            <person name="Floyd S.K."/>
            <person name="Frommer W.B."/>
            <person name="Fujita T."/>
            <person name="Gramzow L."/>
            <person name="Gutensohn M."/>
            <person name="Harholt J."/>
            <person name="Hattori M."/>
            <person name="Heyl A."/>
            <person name="Hirai T."/>
            <person name="Hiwatashi Y."/>
            <person name="Ishikawa M."/>
            <person name="Iwata M."/>
            <person name="Karol K.G."/>
            <person name="Koehler B."/>
            <person name="Kolukisaoglu U."/>
            <person name="Kubo M."/>
            <person name="Kurata T."/>
            <person name="Lalonde S."/>
            <person name="Li K."/>
            <person name="Li Y."/>
            <person name="Litt A."/>
            <person name="Lyons E."/>
            <person name="Manning G."/>
            <person name="Maruyama T."/>
            <person name="Michael T.P."/>
            <person name="Mikami K."/>
            <person name="Miyazaki S."/>
            <person name="Morinaga S."/>
            <person name="Murata T."/>
            <person name="Mueller-Roeber B."/>
            <person name="Nelson D.R."/>
            <person name="Obara M."/>
            <person name="Oguri Y."/>
            <person name="Olmstead R.G."/>
            <person name="Onodera N."/>
            <person name="Petersen B.L."/>
            <person name="Pils B."/>
            <person name="Prigge M."/>
            <person name="Rensing S.A."/>
            <person name="Riano-Pachon D.M."/>
            <person name="Roberts A.W."/>
            <person name="Sato Y."/>
            <person name="Scheller H.V."/>
            <person name="Schulz B."/>
            <person name="Schulz C."/>
            <person name="Shakirov E.V."/>
            <person name="Shibagaki N."/>
            <person name="Shinohara N."/>
            <person name="Shippen D.E."/>
            <person name="Soerensen I."/>
            <person name="Sotooka R."/>
            <person name="Sugimoto N."/>
            <person name="Sugita M."/>
            <person name="Sumikawa N."/>
            <person name="Tanurdzic M."/>
            <person name="Theissen G."/>
            <person name="Ulvskov P."/>
            <person name="Wakazuki S."/>
            <person name="Weng J.K."/>
            <person name="Willats W.W."/>
            <person name="Wipf D."/>
            <person name="Wolf P.G."/>
            <person name="Yang L."/>
            <person name="Zimmer A.D."/>
            <person name="Zhu Q."/>
            <person name="Mitros T."/>
            <person name="Hellsten U."/>
            <person name="Loque D."/>
            <person name="Otillar R."/>
            <person name="Salamov A."/>
            <person name="Schmutz J."/>
            <person name="Shapiro H."/>
            <person name="Lindquist E."/>
            <person name="Lucas S."/>
            <person name="Rokhsar D."/>
            <person name="Grigoriev I.V."/>
        </authorList>
    </citation>
    <scope>NUCLEOTIDE SEQUENCE [LARGE SCALE GENOMIC DNA]</scope>
</reference>
<dbReference type="InParanoid" id="D8SF58"/>
<dbReference type="Gramene" id="EFJ16985">
    <property type="protein sequence ID" value="EFJ16985"/>
    <property type="gene ID" value="SELMODRAFT_421400"/>
</dbReference>
<keyword evidence="8" id="KW-1185">Reference proteome</keyword>
<evidence type="ECO:0000256" key="2">
    <source>
        <dbReference type="ARBA" id="ARBA00022884"/>
    </source>
</evidence>
<dbReference type="SUPFAM" id="SSF54928">
    <property type="entry name" value="RNA-binding domain, RBD"/>
    <property type="match status" value="1"/>
</dbReference>
<organism evidence="8">
    <name type="scientific">Selaginella moellendorffii</name>
    <name type="common">Spikemoss</name>
    <dbReference type="NCBI Taxonomy" id="88036"/>
    <lineage>
        <taxon>Eukaryota</taxon>
        <taxon>Viridiplantae</taxon>
        <taxon>Streptophyta</taxon>
        <taxon>Embryophyta</taxon>
        <taxon>Tracheophyta</taxon>
        <taxon>Lycopodiopsida</taxon>
        <taxon>Selaginellales</taxon>
        <taxon>Selaginellaceae</taxon>
        <taxon>Selaginella</taxon>
    </lineage>
</organism>
<keyword evidence="2 4" id="KW-0694">RNA-binding</keyword>
<dbReference type="HOGENOM" id="CLU_636789_0_0_1"/>
<dbReference type="PROSITE" id="PS50102">
    <property type="entry name" value="RRM"/>
    <property type="match status" value="1"/>
</dbReference>
<dbReference type="GO" id="GO:0005654">
    <property type="term" value="C:nucleoplasm"/>
    <property type="evidence" value="ECO:0007669"/>
    <property type="project" value="UniProtKB-SubCell"/>
</dbReference>
<evidence type="ECO:0000256" key="4">
    <source>
        <dbReference type="PROSITE-ProRule" id="PRU00176"/>
    </source>
</evidence>
<protein>
    <recommendedName>
        <fullName evidence="6">RRM domain-containing protein</fullName>
    </recommendedName>
</protein>
<evidence type="ECO:0000313" key="7">
    <source>
        <dbReference type="EMBL" id="EFJ16985.1"/>
    </source>
</evidence>
<dbReference type="InterPro" id="IPR000504">
    <property type="entry name" value="RRM_dom"/>
</dbReference>